<proteinExistence type="inferred from homology"/>
<dbReference type="InterPro" id="IPR019907">
    <property type="entry name" value="Ribosomal_uL6_arc"/>
</dbReference>
<evidence type="ECO:0000256" key="3">
    <source>
        <dbReference type="ARBA" id="ARBA00022980"/>
    </source>
</evidence>
<evidence type="ECO:0000256" key="2">
    <source>
        <dbReference type="ARBA" id="ARBA00022884"/>
    </source>
</evidence>
<organism evidence="7">
    <name type="scientific">uncultured marine thaumarchaeote KM3_173_D12</name>
    <dbReference type="NCBI Taxonomy" id="1456049"/>
    <lineage>
        <taxon>Archaea</taxon>
        <taxon>Nitrososphaerota</taxon>
        <taxon>environmental samples</taxon>
    </lineage>
</organism>
<reference evidence="7" key="1">
    <citation type="journal article" date="2014" name="Genome Biol. Evol.">
        <title>Pangenome evidence for extensive interdomain horizontal transfer affecting lineage core and shell genes in uncultured planktonic thaumarchaeota and euryarchaeota.</title>
        <authorList>
            <person name="Deschamps P."/>
            <person name="Zivanovic Y."/>
            <person name="Moreira D."/>
            <person name="Rodriguez-Valera F."/>
            <person name="Lopez-Garcia P."/>
        </authorList>
    </citation>
    <scope>NUCLEOTIDE SEQUENCE</scope>
</reference>
<comment type="function">
    <text evidence="5">This protein binds to the 23S rRNA, and is important in its secondary structure. It is located near the subunit interface in the base of the L7/L12 stalk, and near the tRNA binding site of the peptidyltransferase center.</text>
</comment>
<dbReference type="InterPro" id="IPR036789">
    <property type="entry name" value="Ribosomal_uL6-like_a/b-dom_sf"/>
</dbReference>
<evidence type="ECO:0000256" key="5">
    <source>
        <dbReference type="HAMAP-Rule" id="MF_01365"/>
    </source>
</evidence>
<dbReference type="FunFam" id="3.90.930.12:FF:000008">
    <property type="entry name" value="50S ribosomal protein L6"/>
    <property type="match status" value="1"/>
</dbReference>
<keyword evidence="1 5" id="KW-0699">rRNA-binding</keyword>
<dbReference type="NCBIfam" id="NF004037">
    <property type="entry name" value="PRK05518.1"/>
    <property type="match status" value="1"/>
</dbReference>
<feature type="domain" description="Large ribosomal subunit protein uL6 alpha-beta" evidence="6">
    <location>
        <begin position="99"/>
        <end position="173"/>
    </location>
</feature>
<dbReference type="GO" id="GO:0019843">
    <property type="term" value="F:rRNA binding"/>
    <property type="evidence" value="ECO:0007669"/>
    <property type="project" value="UniProtKB-UniRule"/>
</dbReference>
<protein>
    <recommendedName>
        <fullName evidence="5">Large ribosomal subunit protein uL6</fullName>
    </recommendedName>
</protein>
<evidence type="ECO:0000259" key="6">
    <source>
        <dbReference type="Pfam" id="PF00347"/>
    </source>
</evidence>
<dbReference type="InterPro" id="IPR020040">
    <property type="entry name" value="Ribosomal_uL6_a/b-dom"/>
</dbReference>
<dbReference type="HAMAP" id="MF_01365_A">
    <property type="entry name" value="Ribosomal_uL6_A"/>
    <property type="match status" value="1"/>
</dbReference>
<accession>A0A075GJU6</accession>
<dbReference type="GO" id="GO:0002181">
    <property type="term" value="P:cytoplasmic translation"/>
    <property type="evidence" value="ECO:0007669"/>
    <property type="project" value="TreeGrafter"/>
</dbReference>
<keyword evidence="4 5" id="KW-0687">Ribonucleoprotein</keyword>
<dbReference type="InterPro" id="IPR000702">
    <property type="entry name" value="Ribosomal_uL6-like"/>
</dbReference>
<dbReference type="PANTHER" id="PTHR11655:SF16">
    <property type="entry name" value="60S RIBOSOMAL PROTEIN L9"/>
    <property type="match status" value="1"/>
</dbReference>
<evidence type="ECO:0000256" key="4">
    <source>
        <dbReference type="ARBA" id="ARBA00023274"/>
    </source>
</evidence>
<dbReference type="PANTHER" id="PTHR11655">
    <property type="entry name" value="60S/50S RIBOSOMAL PROTEIN L6/L9"/>
    <property type="match status" value="1"/>
</dbReference>
<name>A0A075GJU6_9ARCH</name>
<dbReference type="PIRSF" id="PIRSF002162">
    <property type="entry name" value="Ribosomal_L6"/>
    <property type="match status" value="1"/>
</dbReference>
<dbReference type="GO" id="GO:0022625">
    <property type="term" value="C:cytosolic large ribosomal subunit"/>
    <property type="evidence" value="ECO:0007669"/>
    <property type="project" value="UniProtKB-UniRule"/>
</dbReference>
<dbReference type="GO" id="GO:0003735">
    <property type="term" value="F:structural constituent of ribosome"/>
    <property type="evidence" value="ECO:0007669"/>
    <property type="project" value="UniProtKB-UniRule"/>
</dbReference>
<keyword evidence="3 5" id="KW-0689">Ribosomal protein</keyword>
<dbReference type="Gene3D" id="3.90.930.12">
    <property type="entry name" value="Ribosomal protein L6, alpha-beta domain"/>
    <property type="match status" value="2"/>
</dbReference>
<dbReference type="NCBIfam" id="TIGR03653">
    <property type="entry name" value="uL6_arch"/>
    <property type="match status" value="1"/>
</dbReference>
<dbReference type="AlphaFoldDB" id="A0A075GJU6"/>
<evidence type="ECO:0000256" key="1">
    <source>
        <dbReference type="ARBA" id="ARBA00022730"/>
    </source>
</evidence>
<comment type="similarity">
    <text evidence="5">Belongs to the universal ribosomal protein uL6 family.</text>
</comment>
<evidence type="ECO:0000313" key="7">
    <source>
        <dbReference type="EMBL" id="AIF04311.1"/>
    </source>
</evidence>
<dbReference type="Pfam" id="PF00347">
    <property type="entry name" value="Ribosomal_L6"/>
    <property type="match status" value="1"/>
</dbReference>
<sequence length="185" mass="20501">MSTKQIENSAVEIQIPDDVKVNLKGSMLHVQGPLGNVYKNFKKIPVLIEINDNKILLKKTGERKKYQAILNTSKSLIKTLCVGVVDGFTIKMKIVYSHFPITVKVEGKNVLIENFQGERAPRISPIKGATKVAVKGDDVIITGPVLTDVSQTAANIQLKSKVKNKDHRVFLDGIYKFSKSKGIEK</sequence>
<gene>
    <name evidence="7" type="primary">RP-L6</name>
    <name evidence="5" type="synonym">rpl6</name>
    <name evidence="7" type="synonym">rplF</name>
</gene>
<dbReference type="EMBL" id="KF900705">
    <property type="protein sequence ID" value="AIF04311.1"/>
    <property type="molecule type" value="Genomic_DNA"/>
</dbReference>
<comment type="subunit">
    <text evidence="5">Part of the 50S ribosomal subunit.</text>
</comment>
<dbReference type="SUPFAM" id="SSF56053">
    <property type="entry name" value="Ribosomal protein L6"/>
    <property type="match status" value="2"/>
</dbReference>
<keyword evidence="2 5" id="KW-0694">RNA-binding</keyword>